<dbReference type="GO" id="GO:0016887">
    <property type="term" value="F:ATP hydrolysis activity"/>
    <property type="evidence" value="ECO:0007669"/>
    <property type="project" value="InterPro"/>
</dbReference>
<accession>A0A9N9A0M2</accession>
<dbReference type="InterPro" id="IPR027417">
    <property type="entry name" value="P-loop_NTPase"/>
</dbReference>
<dbReference type="AlphaFoldDB" id="A0A9N9A0M2"/>
<comment type="caution">
    <text evidence="7">The sequence shown here is derived from an EMBL/GenBank/DDBJ whole genome shotgun (WGS) entry which is preliminary data.</text>
</comment>
<evidence type="ECO:0000256" key="4">
    <source>
        <dbReference type="SAM" id="MobiDB-lite"/>
    </source>
</evidence>
<keyword evidence="3" id="KW-0964">Secreted</keyword>
<dbReference type="InterPro" id="IPR049945">
    <property type="entry name" value="AAA_22"/>
</dbReference>
<keyword evidence="8" id="KW-1185">Reference proteome</keyword>
<evidence type="ECO:0000256" key="3">
    <source>
        <dbReference type="ARBA" id="ARBA00022525"/>
    </source>
</evidence>
<dbReference type="SUPFAM" id="SSF52540">
    <property type="entry name" value="P-loop containing nucleoside triphosphate hydrolases"/>
    <property type="match status" value="1"/>
</dbReference>
<feature type="domain" description="ORC1/DEAH AAA+ ATPase" evidence="5">
    <location>
        <begin position="149"/>
        <end position="310"/>
    </location>
</feature>
<dbReference type="GO" id="GO:0005576">
    <property type="term" value="C:extracellular region"/>
    <property type="evidence" value="ECO:0007669"/>
    <property type="project" value="UniProtKB-SubCell"/>
</dbReference>
<evidence type="ECO:0000259" key="6">
    <source>
        <dbReference type="Pfam" id="PF20147"/>
    </source>
</evidence>
<dbReference type="Gene3D" id="3.40.50.300">
    <property type="entry name" value="P-loop containing nucleotide triphosphate hydrolases"/>
    <property type="match status" value="1"/>
</dbReference>
<reference evidence="7" key="1">
    <citation type="submission" date="2021-06" db="EMBL/GenBank/DDBJ databases">
        <authorList>
            <person name="Kallberg Y."/>
            <person name="Tangrot J."/>
            <person name="Rosling A."/>
        </authorList>
    </citation>
    <scope>NUCLEOTIDE SEQUENCE</scope>
    <source>
        <strain evidence="7">BR232B</strain>
    </source>
</reference>
<dbReference type="InterPro" id="IPR045379">
    <property type="entry name" value="Crinkler_N"/>
</dbReference>
<protein>
    <submittedName>
        <fullName evidence="7">7952_t:CDS:1</fullName>
    </submittedName>
</protein>
<dbReference type="Proteomes" id="UP000789739">
    <property type="component" value="Unassembled WGS sequence"/>
</dbReference>
<feature type="compositionally biased region" description="Acidic residues" evidence="4">
    <location>
        <begin position="621"/>
        <end position="635"/>
    </location>
</feature>
<proteinExistence type="predicted"/>
<evidence type="ECO:0000256" key="1">
    <source>
        <dbReference type="ARBA" id="ARBA00004340"/>
    </source>
</evidence>
<evidence type="ECO:0000256" key="2">
    <source>
        <dbReference type="ARBA" id="ARBA00004613"/>
    </source>
</evidence>
<comment type="subcellular location">
    <subcellularLocation>
        <location evidence="1">Host cell</location>
    </subcellularLocation>
    <subcellularLocation>
        <location evidence="2">Secreted</location>
    </subcellularLocation>
</comment>
<feature type="domain" description="Crinkler effector protein N-terminal" evidence="6">
    <location>
        <begin position="3"/>
        <end position="112"/>
    </location>
</feature>
<evidence type="ECO:0000313" key="7">
    <source>
        <dbReference type="EMBL" id="CAG8512783.1"/>
    </source>
</evidence>
<dbReference type="Pfam" id="PF20147">
    <property type="entry name" value="Crinkler"/>
    <property type="match status" value="1"/>
</dbReference>
<dbReference type="Pfam" id="PF13401">
    <property type="entry name" value="AAA_22"/>
    <property type="match status" value="1"/>
</dbReference>
<evidence type="ECO:0000313" key="8">
    <source>
        <dbReference type="Proteomes" id="UP000789739"/>
    </source>
</evidence>
<dbReference type="GO" id="GO:0043657">
    <property type="term" value="C:host cell"/>
    <property type="evidence" value="ECO:0007669"/>
    <property type="project" value="UniProtKB-SubCell"/>
</dbReference>
<feature type="region of interest" description="Disordered" evidence="4">
    <location>
        <begin position="619"/>
        <end position="639"/>
    </location>
</feature>
<evidence type="ECO:0000259" key="5">
    <source>
        <dbReference type="Pfam" id="PF13401"/>
    </source>
</evidence>
<dbReference type="EMBL" id="CAJVPI010000279">
    <property type="protein sequence ID" value="CAG8512783.1"/>
    <property type="molecule type" value="Genomic_DNA"/>
</dbReference>
<organism evidence="7 8">
    <name type="scientific">Paraglomus brasilianum</name>
    <dbReference type="NCBI Taxonomy" id="144538"/>
    <lineage>
        <taxon>Eukaryota</taxon>
        <taxon>Fungi</taxon>
        <taxon>Fungi incertae sedis</taxon>
        <taxon>Mucoromycota</taxon>
        <taxon>Glomeromycotina</taxon>
        <taxon>Glomeromycetes</taxon>
        <taxon>Paraglomerales</taxon>
        <taxon>Paraglomeraceae</taxon>
        <taxon>Paraglomus</taxon>
    </lineage>
</organism>
<name>A0A9N9A0M2_9GLOM</name>
<gene>
    <name evidence="7" type="ORF">PBRASI_LOCUS3202</name>
</gene>
<sequence>MTSLTCLLHGEHPNKTFTIRLQSYEELSDLKLAIKNRKEQTFINTEDTEIVVWRVEISTTNEDDAKYKLLASQQADINIQEQLGGELLSKGGTLITAYWPQPQRGTIHVLVEPPRERRFASANEVYPDFNFYVEPEAEVKKVVELLLERKFTLLFGHRQSGKSTTCHAILRWFYTHSEQIREAGFDPQELEIYFVTFDANILVGSRRDMFWKSVCEKFKLVGNARFNFDNNQQSSGNTFMRFFAKDNPLAQSQAIIIIDEASRLTSNDDEATMAIITEFIDSLWTLKGDRDNFRLHSLLLCGTASIRDLLLARQRPGSMSSISPFSEEASLTSSRFTEAEVRALFTQFADTNNMAFDIVNIAADIFDLTLGHKGLVGACGDYIQNTYDHNNTPIVTLDDWKRHTPVKLLNRILQLSTYESIVRNLNTLTPSRRRMIFAKRELDNGRWETEIGAPILRSLIISTIILPDLSIPNDLPDTTTLDPRWFLARTIENLCVRNLYSGPTLNANAQPSEYAFQSEFSTVFKNMLGHVYPTLRYRVLVEAKEHMEGGTRRQRLDLLIRDGAVLPAYGFELVVSASKKNFKNHIKRSKSYKKIHDCTMFMVNLCPKPTLSSYFGNNGEQFEDNDDEENEEEVNDEHGEYDGVSVTLVNVVIKQNAQEAWQGELKYEDGNSEVVSINGSEWNMFFNTTIINVV</sequence>
<dbReference type="OrthoDB" id="2387658at2759"/>